<protein>
    <submittedName>
        <fullName evidence="4">Uncharacterized protein</fullName>
    </submittedName>
</protein>
<reference evidence="4" key="1">
    <citation type="journal article" date="2020" name="BMC Genomics">
        <title>Correction to: Identification and distribution of gene clusters required for synthesis of sphingolipid metabolism inhibitors in diverse species of the filamentous fungus Fusarium.</title>
        <authorList>
            <person name="Kim H.S."/>
            <person name="Lohmar J.M."/>
            <person name="Busman M."/>
            <person name="Brown D.W."/>
            <person name="Naumann T.A."/>
            <person name="Divon H.H."/>
            <person name="Lysoe E."/>
            <person name="Uhlig S."/>
            <person name="Proctor R.H."/>
        </authorList>
    </citation>
    <scope>NUCLEOTIDE SEQUENCE</scope>
    <source>
        <strain evidence="4">NRRL 45417</strain>
    </source>
</reference>
<dbReference type="InterPro" id="IPR036291">
    <property type="entry name" value="NAD(P)-bd_dom_sf"/>
</dbReference>
<evidence type="ECO:0000256" key="3">
    <source>
        <dbReference type="ARBA" id="ARBA00023002"/>
    </source>
</evidence>
<proteinExistence type="inferred from homology"/>
<reference evidence="4" key="2">
    <citation type="submission" date="2020-05" db="EMBL/GenBank/DDBJ databases">
        <authorList>
            <person name="Kim H.-S."/>
            <person name="Proctor R.H."/>
            <person name="Brown D.W."/>
        </authorList>
    </citation>
    <scope>NUCLEOTIDE SEQUENCE</scope>
    <source>
        <strain evidence="4">NRRL 45417</strain>
    </source>
</reference>
<dbReference type="PANTHER" id="PTHR24321:SF12">
    <property type="entry name" value="SHORT-CHAIN DEHYDROGENASE_REDUCTASE FAMILY, PUTATIVE (AFU_ORTHOLOGUE AFUA_5G14340)-RELATED"/>
    <property type="match status" value="1"/>
</dbReference>
<dbReference type="GO" id="GO:0016491">
    <property type="term" value="F:oxidoreductase activity"/>
    <property type="evidence" value="ECO:0007669"/>
    <property type="project" value="UniProtKB-KW"/>
</dbReference>
<evidence type="ECO:0000256" key="1">
    <source>
        <dbReference type="ARBA" id="ARBA00006484"/>
    </source>
</evidence>
<keyword evidence="2" id="KW-0521">NADP</keyword>
<keyword evidence="5" id="KW-1185">Reference proteome</keyword>
<dbReference type="FunFam" id="3.40.50.720:FF:000084">
    <property type="entry name" value="Short-chain dehydrogenase reductase"/>
    <property type="match status" value="1"/>
</dbReference>
<dbReference type="PANTHER" id="PTHR24321">
    <property type="entry name" value="DEHYDROGENASES, SHORT CHAIN"/>
    <property type="match status" value="1"/>
</dbReference>
<dbReference type="EMBL" id="JABFAI010000217">
    <property type="protein sequence ID" value="KAF4950237.1"/>
    <property type="molecule type" value="Genomic_DNA"/>
</dbReference>
<dbReference type="OrthoDB" id="5840532at2759"/>
<comment type="similarity">
    <text evidence="1">Belongs to the short-chain dehydrogenases/reductases (SDR) family.</text>
</comment>
<dbReference type="Gene3D" id="3.40.50.720">
    <property type="entry name" value="NAD(P)-binding Rossmann-like Domain"/>
    <property type="match status" value="1"/>
</dbReference>
<dbReference type="Proteomes" id="UP000604273">
    <property type="component" value="Unassembled WGS sequence"/>
</dbReference>
<dbReference type="AlphaFoldDB" id="A0A8H4WTZ5"/>
<gene>
    <name evidence="4" type="ORF">FGADI_8325</name>
</gene>
<keyword evidence="3" id="KW-0560">Oxidoreductase</keyword>
<dbReference type="InterPro" id="IPR002347">
    <property type="entry name" value="SDR_fam"/>
</dbReference>
<dbReference type="PRINTS" id="PR00081">
    <property type="entry name" value="GDHRDH"/>
</dbReference>
<evidence type="ECO:0000256" key="2">
    <source>
        <dbReference type="ARBA" id="ARBA00022857"/>
    </source>
</evidence>
<dbReference type="Pfam" id="PF13561">
    <property type="entry name" value="adh_short_C2"/>
    <property type="match status" value="1"/>
</dbReference>
<accession>A0A8H4WTZ5</accession>
<dbReference type="CDD" id="cd05233">
    <property type="entry name" value="SDR_c"/>
    <property type="match status" value="1"/>
</dbReference>
<dbReference type="SUPFAM" id="SSF51735">
    <property type="entry name" value="NAD(P)-binding Rossmann-fold domains"/>
    <property type="match status" value="1"/>
</dbReference>
<dbReference type="PRINTS" id="PR00080">
    <property type="entry name" value="SDRFAMILY"/>
</dbReference>
<evidence type="ECO:0000313" key="4">
    <source>
        <dbReference type="EMBL" id="KAF4950237.1"/>
    </source>
</evidence>
<sequence>MSALLAGSAIVTGAGSGLGQATSVAFARHGIQKLALIDLNSTGMQITEELIRKAVGDQTELLSIEADISDEASVIGAMKSAAKKFGRIDIAINNAGVGGPIKPSTETSLEEYRKVIDINTIGLWLCQREELKQMLSQDPIQVRPGIQSRGVIVNVASIFGLTGSAPWTPATPYSTSKHGVIAITKNDANTYAKEGIRINAICPGFVKSDSLEAAVSTSDIMRKELNKIPMDRLASTEEIAEAIVFLASSMSSFMTGSSLVVDGSVALSAKLHKQTLTTEAEVIWLIEGEAKVSSQRRDHRAWDLAH</sequence>
<comment type="caution">
    <text evidence="4">The sequence shown here is derived from an EMBL/GenBank/DDBJ whole genome shotgun (WGS) entry which is preliminary data.</text>
</comment>
<name>A0A8H4WTZ5_9HYPO</name>
<organism evidence="4 5">
    <name type="scientific">Fusarium gaditjirri</name>
    <dbReference type="NCBI Taxonomy" id="282569"/>
    <lineage>
        <taxon>Eukaryota</taxon>
        <taxon>Fungi</taxon>
        <taxon>Dikarya</taxon>
        <taxon>Ascomycota</taxon>
        <taxon>Pezizomycotina</taxon>
        <taxon>Sordariomycetes</taxon>
        <taxon>Hypocreomycetidae</taxon>
        <taxon>Hypocreales</taxon>
        <taxon>Nectriaceae</taxon>
        <taxon>Fusarium</taxon>
        <taxon>Fusarium nisikadoi species complex</taxon>
    </lineage>
</organism>
<evidence type="ECO:0000313" key="5">
    <source>
        <dbReference type="Proteomes" id="UP000604273"/>
    </source>
</evidence>